<dbReference type="Pfam" id="PF14321">
    <property type="entry name" value="DUF4382"/>
    <property type="match status" value="1"/>
</dbReference>
<keyword evidence="1" id="KW-0732">Signal</keyword>
<evidence type="ECO:0000259" key="2">
    <source>
        <dbReference type="Pfam" id="PF14321"/>
    </source>
</evidence>
<organism evidence="3 4">
    <name type="scientific">Massilia niabensis</name>
    <dbReference type="NCBI Taxonomy" id="544910"/>
    <lineage>
        <taxon>Bacteria</taxon>
        <taxon>Pseudomonadati</taxon>
        <taxon>Pseudomonadota</taxon>
        <taxon>Betaproteobacteria</taxon>
        <taxon>Burkholderiales</taxon>
        <taxon>Oxalobacteraceae</taxon>
        <taxon>Telluria group</taxon>
        <taxon>Massilia</taxon>
    </lineage>
</organism>
<dbReference type="RefSeq" id="WP_379779550.1">
    <property type="nucleotide sequence ID" value="NZ_JBHSMU010000003.1"/>
</dbReference>
<dbReference type="PROSITE" id="PS51257">
    <property type="entry name" value="PROKAR_LIPOPROTEIN"/>
    <property type="match status" value="1"/>
</dbReference>
<protein>
    <submittedName>
        <fullName evidence="3">DUF4382 domain-containing protein</fullName>
    </submittedName>
</protein>
<dbReference type="EMBL" id="JBHSMU010000003">
    <property type="protein sequence ID" value="MFC5458574.1"/>
    <property type="molecule type" value="Genomic_DNA"/>
</dbReference>
<evidence type="ECO:0000256" key="1">
    <source>
        <dbReference type="SAM" id="SignalP"/>
    </source>
</evidence>
<accession>A0ABW0KYS9</accession>
<name>A0ABW0KYS9_9BURK</name>
<dbReference type="Gene3D" id="2.60.40.1120">
    <property type="entry name" value="Carboxypeptidase-like, regulatory domain"/>
    <property type="match status" value="2"/>
</dbReference>
<keyword evidence="4" id="KW-1185">Reference proteome</keyword>
<proteinExistence type="predicted"/>
<feature type="chain" id="PRO_5047343111" evidence="1">
    <location>
        <begin position="26"/>
        <end position="407"/>
    </location>
</feature>
<comment type="caution">
    <text evidence="3">The sequence shown here is derived from an EMBL/GenBank/DDBJ whole genome shotgun (WGS) entry which is preliminary data.</text>
</comment>
<feature type="signal peptide" evidence="1">
    <location>
        <begin position="1"/>
        <end position="25"/>
    </location>
</feature>
<feature type="domain" description="DUF4382" evidence="2">
    <location>
        <begin position="44"/>
        <end position="194"/>
    </location>
</feature>
<reference evidence="4" key="1">
    <citation type="journal article" date="2019" name="Int. J. Syst. Evol. Microbiol.">
        <title>The Global Catalogue of Microorganisms (GCM) 10K type strain sequencing project: providing services to taxonomists for standard genome sequencing and annotation.</title>
        <authorList>
            <consortium name="The Broad Institute Genomics Platform"/>
            <consortium name="The Broad Institute Genome Sequencing Center for Infectious Disease"/>
            <person name="Wu L."/>
            <person name="Ma J."/>
        </authorList>
    </citation>
    <scope>NUCLEOTIDE SEQUENCE [LARGE SCALE GENOMIC DNA]</scope>
    <source>
        <strain evidence="4">KACC 12649</strain>
    </source>
</reference>
<evidence type="ECO:0000313" key="4">
    <source>
        <dbReference type="Proteomes" id="UP001596050"/>
    </source>
</evidence>
<sequence length="407" mass="40504">MHSSPNRPSLLLGGLLTAAALGACGGGGGDSAPAAPVAPVSTMGTLSVGLTDAPACGFDAVNVTVTKVRVNKSASADEADGGWTDITLSNPKKVNLLNLTNGVLETLGQTSLEAGQYNQLRLVLDANANGTANTVVPSDTKVERPLETPSAVQSGIKLVGSFNVEAGQRADVVIDFDACKSVVTRGKGAYALKPVVKMLPSAINGISGFVSPAVLGKNVTVSAQQNGTIVSATTPNATTGEFLLSRLAPGNYDVVITANDSGAAVVGAVPVATTSSNTALSTAAAPLMLAPSTMGSIAGMVTMTPPSTTEAAYVAAKQSFAAGQAVTIRYQGADLASGAYTIANLPVAAPQYATYSATLPLAFAPAANVTGGTYRVEASAAGYTAKGVDAVSIATANALGVNFTLTP</sequence>
<dbReference type="InterPro" id="IPR025491">
    <property type="entry name" value="DUF4382"/>
</dbReference>
<dbReference type="Proteomes" id="UP001596050">
    <property type="component" value="Unassembled WGS sequence"/>
</dbReference>
<evidence type="ECO:0000313" key="3">
    <source>
        <dbReference type="EMBL" id="MFC5458574.1"/>
    </source>
</evidence>
<gene>
    <name evidence="3" type="ORF">ACFPN5_01965</name>
</gene>